<dbReference type="AlphaFoldDB" id="Q655F4"/>
<evidence type="ECO:0000313" key="2">
    <source>
        <dbReference type="EMBL" id="BAD45563.1"/>
    </source>
</evidence>
<feature type="compositionally biased region" description="Basic and acidic residues" evidence="1">
    <location>
        <begin position="362"/>
        <end position="378"/>
    </location>
</feature>
<evidence type="ECO:0000313" key="3">
    <source>
        <dbReference type="Proteomes" id="UP000000763"/>
    </source>
</evidence>
<accession>Q655F4</accession>
<dbReference type="EMBL" id="AP003766">
    <property type="protein sequence ID" value="BAD45563.1"/>
    <property type="molecule type" value="Genomic_DNA"/>
</dbReference>
<reference evidence="3" key="1">
    <citation type="journal article" date="2005" name="Nature">
        <title>The map-based sequence of the rice genome.</title>
        <authorList>
            <consortium name="International rice genome sequencing project (IRGSP)"/>
            <person name="Matsumoto T."/>
            <person name="Wu J."/>
            <person name="Kanamori H."/>
            <person name="Katayose Y."/>
            <person name="Fujisawa M."/>
            <person name="Namiki N."/>
            <person name="Mizuno H."/>
            <person name="Yamamoto K."/>
            <person name="Antonio B.A."/>
            <person name="Baba T."/>
            <person name="Sakata K."/>
            <person name="Nagamura Y."/>
            <person name="Aoki H."/>
            <person name="Arikawa K."/>
            <person name="Arita K."/>
            <person name="Bito T."/>
            <person name="Chiden Y."/>
            <person name="Fujitsuka N."/>
            <person name="Fukunaka R."/>
            <person name="Hamada M."/>
            <person name="Harada C."/>
            <person name="Hayashi A."/>
            <person name="Hijishita S."/>
            <person name="Honda M."/>
            <person name="Hosokawa S."/>
            <person name="Ichikawa Y."/>
            <person name="Idonuma A."/>
            <person name="Iijima M."/>
            <person name="Ikeda M."/>
            <person name="Ikeno M."/>
            <person name="Ito K."/>
            <person name="Ito S."/>
            <person name="Ito T."/>
            <person name="Ito Y."/>
            <person name="Ito Y."/>
            <person name="Iwabuchi A."/>
            <person name="Kamiya K."/>
            <person name="Karasawa W."/>
            <person name="Kurita K."/>
            <person name="Katagiri S."/>
            <person name="Kikuta A."/>
            <person name="Kobayashi H."/>
            <person name="Kobayashi N."/>
            <person name="Machita K."/>
            <person name="Maehara T."/>
            <person name="Masukawa M."/>
            <person name="Mizubayashi T."/>
            <person name="Mukai Y."/>
            <person name="Nagasaki H."/>
            <person name="Nagata Y."/>
            <person name="Naito S."/>
            <person name="Nakashima M."/>
            <person name="Nakama Y."/>
            <person name="Nakamichi Y."/>
            <person name="Nakamura M."/>
            <person name="Meguro A."/>
            <person name="Negishi M."/>
            <person name="Ohta I."/>
            <person name="Ohta T."/>
            <person name="Okamoto M."/>
            <person name="Ono N."/>
            <person name="Saji S."/>
            <person name="Sakaguchi M."/>
            <person name="Sakai K."/>
            <person name="Shibata M."/>
            <person name="Shimokawa T."/>
            <person name="Song J."/>
            <person name="Takazaki Y."/>
            <person name="Terasawa K."/>
            <person name="Tsugane M."/>
            <person name="Tsuji K."/>
            <person name="Ueda S."/>
            <person name="Waki K."/>
            <person name="Yamagata H."/>
            <person name="Yamamoto M."/>
            <person name="Yamamoto S."/>
            <person name="Yamane H."/>
            <person name="Yoshiki S."/>
            <person name="Yoshihara R."/>
            <person name="Yukawa K."/>
            <person name="Zhong H."/>
            <person name="Yano M."/>
            <person name="Yuan Q."/>
            <person name="Ouyang S."/>
            <person name="Liu J."/>
            <person name="Jones K.M."/>
            <person name="Gansberger K."/>
            <person name="Moffat K."/>
            <person name="Hill J."/>
            <person name="Bera J."/>
            <person name="Fadrosh D."/>
            <person name="Jin S."/>
            <person name="Johri S."/>
            <person name="Kim M."/>
            <person name="Overton L."/>
            <person name="Reardon M."/>
            <person name="Tsitrin T."/>
            <person name="Vuong H."/>
            <person name="Weaver B."/>
            <person name="Ciecko A."/>
            <person name="Tallon L."/>
            <person name="Jackson J."/>
            <person name="Pai G."/>
            <person name="Aken S.V."/>
            <person name="Utterback T."/>
            <person name="Reidmuller S."/>
            <person name="Feldblyum T."/>
            <person name="Hsiao J."/>
            <person name="Zismann V."/>
            <person name="Iobst S."/>
            <person name="de Vazeille A.R."/>
            <person name="Buell C.R."/>
            <person name="Ying K."/>
            <person name="Li Y."/>
            <person name="Lu T."/>
            <person name="Huang Y."/>
            <person name="Zhao Q."/>
            <person name="Feng Q."/>
            <person name="Zhang L."/>
            <person name="Zhu J."/>
            <person name="Weng Q."/>
            <person name="Mu J."/>
            <person name="Lu Y."/>
            <person name="Fan D."/>
            <person name="Liu Y."/>
            <person name="Guan J."/>
            <person name="Zhang Y."/>
            <person name="Yu S."/>
            <person name="Liu X."/>
            <person name="Zhang Y."/>
            <person name="Hong G."/>
            <person name="Han B."/>
            <person name="Choisne N."/>
            <person name="Demange N."/>
            <person name="Orjeda G."/>
            <person name="Samain S."/>
            <person name="Cattolico L."/>
            <person name="Pelletier E."/>
            <person name="Couloux A."/>
            <person name="Segurens B."/>
            <person name="Wincker P."/>
            <person name="D'Hont A."/>
            <person name="Scarpelli C."/>
            <person name="Weissenbach J."/>
            <person name="Salanoubat M."/>
            <person name="Quetier F."/>
            <person name="Yu Y."/>
            <person name="Kim H.R."/>
            <person name="Rambo T."/>
            <person name="Currie J."/>
            <person name="Collura K."/>
            <person name="Luo M."/>
            <person name="Yang T."/>
            <person name="Ammiraju J.S.S."/>
            <person name="Engler F."/>
            <person name="Soderlund C."/>
            <person name="Wing R.A."/>
            <person name="Palmer L.E."/>
            <person name="de la Bastide M."/>
            <person name="Spiegel L."/>
            <person name="Nascimento L."/>
            <person name="Zutavern T."/>
            <person name="O'Shaughnessy A."/>
            <person name="Dike S."/>
            <person name="Dedhia N."/>
            <person name="Preston R."/>
            <person name="Balija V."/>
            <person name="McCombie W.R."/>
            <person name="Chow T."/>
            <person name="Chen H."/>
            <person name="Chung M."/>
            <person name="Chen C."/>
            <person name="Shaw J."/>
            <person name="Wu H."/>
            <person name="Hsiao K."/>
            <person name="Chao Y."/>
            <person name="Chu M."/>
            <person name="Cheng C."/>
            <person name="Hour A."/>
            <person name="Lee P."/>
            <person name="Lin S."/>
            <person name="Lin Y."/>
            <person name="Liou J."/>
            <person name="Liu S."/>
            <person name="Hsing Y."/>
            <person name="Raghuvanshi S."/>
            <person name="Mohanty A."/>
            <person name="Bharti A.K."/>
            <person name="Gaur A."/>
            <person name="Gupta V."/>
            <person name="Kumar D."/>
            <person name="Ravi V."/>
            <person name="Vij S."/>
            <person name="Kapur A."/>
            <person name="Khurana P."/>
            <person name="Khurana P."/>
            <person name="Khurana J.P."/>
            <person name="Tyagi A.K."/>
            <person name="Gaikwad K."/>
            <person name="Singh A."/>
            <person name="Dalal V."/>
            <person name="Srivastava S."/>
            <person name="Dixit A."/>
            <person name="Pal A.K."/>
            <person name="Ghazi I.A."/>
            <person name="Yadav M."/>
            <person name="Pandit A."/>
            <person name="Bhargava A."/>
            <person name="Sureshbabu K."/>
            <person name="Batra K."/>
            <person name="Sharma T.R."/>
            <person name="Mohapatra T."/>
            <person name="Singh N.K."/>
            <person name="Messing J."/>
            <person name="Nelson A.B."/>
            <person name="Fuks G."/>
            <person name="Kavchok S."/>
            <person name="Keizer G."/>
            <person name="Linton E."/>
            <person name="Llaca V."/>
            <person name="Song R."/>
            <person name="Tanyolac B."/>
            <person name="Young S."/>
            <person name="Ho-Il K."/>
            <person name="Hahn J.H."/>
            <person name="Sangsakoo G."/>
            <person name="Vanavichit A."/>
            <person name="de Mattos Luiz.A.T."/>
            <person name="Zimmer P.D."/>
            <person name="Malone G."/>
            <person name="Dellagostin O."/>
            <person name="de Oliveira A.C."/>
            <person name="Bevan M."/>
            <person name="Bancroft I."/>
            <person name="Minx P."/>
            <person name="Cordum H."/>
            <person name="Wilson R."/>
            <person name="Cheng Z."/>
            <person name="Jin W."/>
            <person name="Jiang J."/>
            <person name="Leong S.A."/>
            <person name="Iwama H."/>
            <person name="Gojobori T."/>
            <person name="Itoh T."/>
            <person name="Niimura Y."/>
            <person name="Fujii Y."/>
            <person name="Habara T."/>
            <person name="Sakai H."/>
            <person name="Sato Y."/>
            <person name="Wilson G."/>
            <person name="Kumar K."/>
            <person name="McCouch S."/>
            <person name="Juretic N."/>
            <person name="Hoen D."/>
            <person name="Wright S."/>
            <person name="Bruskiewich R."/>
            <person name="Bureau T."/>
            <person name="Miyao A."/>
            <person name="Hirochika H."/>
            <person name="Nishikawa T."/>
            <person name="Kadowaki K."/>
            <person name="Sugiura M."/>
            <person name="Burr B."/>
            <person name="Sasaki T."/>
        </authorList>
    </citation>
    <scope>NUCLEOTIDE SEQUENCE [LARGE SCALE GENOMIC DNA]</scope>
    <source>
        <strain evidence="3">cv. Nipponbare</strain>
    </source>
</reference>
<sequence length="398" mass="42355">MRGPPVSGSGEREKGRRQAGPTRQRRTGGRSTVDRDHAGGPPPVHGIDSPDRPGADWTVRRRPGSARLGTKPTGRPWQGRRYARVHRRRQAAARAAAADGTPAATATKGDGECGWWRRTGNRGRKGKGEGVLTGGDGDDRRRGATEGGRQAADGDRDDLKNEKEKIREGERGHRRRERRPKAADMATLTVARWEWCSGGEPRRRRGGRGGSRPREPDGGDGAVRRLAVTGVAGKAAAGRCTGERGPDVAGRGGIPPANVGEWERRERRDSKIDCRIPAVSGARASGREGEVGAGDAAHARAWPTWPGGGGGVGAAAVAGAAARREVGDGSDRWAPPVGDPGREEGARAELGRGLRPAQQGAGREEGKWAGGPLREKEKEKRKRKKGISRDLNIAYAQF</sequence>
<feature type="compositionally biased region" description="Basic and acidic residues" evidence="1">
    <location>
        <begin position="322"/>
        <end position="331"/>
    </location>
</feature>
<feature type="compositionally biased region" description="Low complexity" evidence="1">
    <location>
        <begin position="227"/>
        <end position="238"/>
    </location>
</feature>
<reference evidence="3" key="2">
    <citation type="journal article" date="2008" name="Nucleic Acids Res.">
        <title>The rice annotation project database (RAP-DB): 2008 update.</title>
        <authorList>
            <consortium name="The rice annotation project (RAP)"/>
        </authorList>
    </citation>
    <scope>GENOME REANNOTATION</scope>
    <source>
        <strain evidence="3">cv. Nipponbare</strain>
    </source>
</reference>
<dbReference type="Proteomes" id="UP000000763">
    <property type="component" value="Chromosome 6"/>
</dbReference>
<feature type="compositionally biased region" description="Basic and acidic residues" evidence="1">
    <location>
        <begin position="340"/>
        <end position="352"/>
    </location>
</feature>
<feature type="region of interest" description="Disordered" evidence="1">
    <location>
        <begin position="1"/>
        <end position="398"/>
    </location>
</feature>
<feature type="compositionally biased region" description="Basic residues" evidence="1">
    <location>
        <begin position="81"/>
        <end position="91"/>
    </location>
</feature>
<proteinExistence type="predicted"/>
<protein>
    <submittedName>
        <fullName evidence="2">Plant disease resistance polyprotein-like</fullName>
    </submittedName>
</protein>
<organism evidence="2 3">
    <name type="scientific">Oryza sativa subsp. japonica</name>
    <name type="common">Rice</name>
    <dbReference type="NCBI Taxonomy" id="39947"/>
    <lineage>
        <taxon>Eukaryota</taxon>
        <taxon>Viridiplantae</taxon>
        <taxon>Streptophyta</taxon>
        <taxon>Embryophyta</taxon>
        <taxon>Tracheophyta</taxon>
        <taxon>Spermatophyta</taxon>
        <taxon>Magnoliopsida</taxon>
        <taxon>Liliopsida</taxon>
        <taxon>Poales</taxon>
        <taxon>Poaceae</taxon>
        <taxon>BOP clade</taxon>
        <taxon>Oryzoideae</taxon>
        <taxon>Oryzeae</taxon>
        <taxon>Oryzinae</taxon>
        <taxon>Oryza</taxon>
        <taxon>Oryza sativa</taxon>
    </lineage>
</organism>
<evidence type="ECO:0000256" key="1">
    <source>
        <dbReference type="SAM" id="MobiDB-lite"/>
    </source>
</evidence>
<gene>
    <name evidence="2" type="primary">P0009H10.31</name>
</gene>
<feature type="compositionally biased region" description="Basic and acidic residues" evidence="1">
    <location>
        <begin position="261"/>
        <end position="274"/>
    </location>
</feature>
<feature type="compositionally biased region" description="Basic and acidic residues" evidence="1">
    <location>
        <begin position="152"/>
        <end position="171"/>
    </location>
</feature>
<name>Q655F4_ORYSJ</name>
<feature type="compositionally biased region" description="Low complexity" evidence="1">
    <location>
        <begin position="92"/>
        <end position="107"/>
    </location>
</feature>